<dbReference type="PANTHER" id="PTHR22940:SF4">
    <property type="entry name" value="PROTEIN TIMELESS HOMOLOG"/>
    <property type="match status" value="1"/>
</dbReference>
<reference evidence="1" key="1">
    <citation type="journal article" date="2014" name="Nat. Commun.">
        <title>The rainbow trout genome provides novel insights into evolution after whole-genome duplication in vertebrates.</title>
        <authorList>
            <person name="Berthelot C."/>
            <person name="Brunet F."/>
            <person name="Chalopin D."/>
            <person name="Juanchich A."/>
            <person name="Bernard M."/>
            <person name="Noel B."/>
            <person name="Bento P."/>
            <person name="Da Silva C."/>
            <person name="Labadie K."/>
            <person name="Alberti A."/>
            <person name="Aury J.M."/>
            <person name="Louis A."/>
            <person name="Dehais P."/>
            <person name="Bardou P."/>
            <person name="Montfort J."/>
            <person name="Klopp C."/>
            <person name="Cabau C."/>
            <person name="Gaspin C."/>
            <person name="Thorgaard G.H."/>
            <person name="Boussaha M."/>
            <person name="Quillet E."/>
            <person name="Guyomard R."/>
            <person name="Galiana D."/>
            <person name="Bobe J."/>
            <person name="Volff J.N."/>
            <person name="Genet C."/>
            <person name="Wincker P."/>
            <person name="Jaillon O."/>
            <person name="Roest Crollius H."/>
            <person name="Guiguen Y."/>
        </authorList>
    </citation>
    <scope>NUCLEOTIDE SEQUENCE [LARGE SCALE GENOMIC DNA]</scope>
</reference>
<organism evidence="1 2">
    <name type="scientific">Oncorhynchus mykiss</name>
    <name type="common">Rainbow trout</name>
    <name type="synonym">Salmo gairdneri</name>
    <dbReference type="NCBI Taxonomy" id="8022"/>
    <lineage>
        <taxon>Eukaryota</taxon>
        <taxon>Metazoa</taxon>
        <taxon>Chordata</taxon>
        <taxon>Craniata</taxon>
        <taxon>Vertebrata</taxon>
        <taxon>Euteleostomi</taxon>
        <taxon>Actinopterygii</taxon>
        <taxon>Neopterygii</taxon>
        <taxon>Teleostei</taxon>
        <taxon>Protacanthopterygii</taxon>
        <taxon>Salmoniformes</taxon>
        <taxon>Salmonidae</taxon>
        <taxon>Salmoninae</taxon>
        <taxon>Oncorhynchus</taxon>
    </lineage>
</organism>
<dbReference type="Pfam" id="PF26019">
    <property type="entry name" value="HTH_TIMELESS"/>
    <property type="match status" value="1"/>
</dbReference>
<dbReference type="AlphaFoldDB" id="A0A060VNX2"/>
<accession>A0A060VNX2</accession>
<dbReference type="GO" id="GO:0003677">
    <property type="term" value="F:DNA binding"/>
    <property type="evidence" value="ECO:0007669"/>
    <property type="project" value="TreeGrafter"/>
</dbReference>
<dbReference type="GO" id="GO:0043111">
    <property type="term" value="P:replication fork arrest"/>
    <property type="evidence" value="ECO:0007669"/>
    <property type="project" value="TreeGrafter"/>
</dbReference>
<proteinExistence type="predicted"/>
<dbReference type="Proteomes" id="UP000193380">
    <property type="component" value="Unassembled WGS sequence"/>
</dbReference>
<dbReference type="InterPro" id="IPR044998">
    <property type="entry name" value="Timeless"/>
</dbReference>
<reference evidence="1" key="2">
    <citation type="submission" date="2014-03" db="EMBL/GenBank/DDBJ databases">
        <authorList>
            <person name="Genoscope - CEA"/>
        </authorList>
    </citation>
    <scope>NUCLEOTIDE SEQUENCE</scope>
</reference>
<dbReference type="GO" id="GO:0031298">
    <property type="term" value="C:replication fork protection complex"/>
    <property type="evidence" value="ECO:0007669"/>
    <property type="project" value="TreeGrafter"/>
</dbReference>
<protein>
    <submittedName>
        <fullName evidence="1">Uncharacterized protein</fullName>
    </submittedName>
</protein>
<dbReference type="EMBL" id="FR904267">
    <property type="protein sequence ID" value="CDQ56618.1"/>
    <property type="molecule type" value="Genomic_DNA"/>
</dbReference>
<name>A0A060VNX2_ONCMY</name>
<dbReference type="GO" id="GO:0000076">
    <property type="term" value="P:DNA replication checkpoint signaling"/>
    <property type="evidence" value="ECO:0007669"/>
    <property type="project" value="TreeGrafter"/>
</dbReference>
<evidence type="ECO:0000313" key="1">
    <source>
        <dbReference type="EMBL" id="CDQ56618.1"/>
    </source>
</evidence>
<dbReference type="STRING" id="8022.A0A060VNX2"/>
<sequence>MTEGYSKPEGGKGSKKKAKWRRCEHYMEHRDSEVPHIVETLLPLLSNTTHQRQQVVAQLVAMGLVNGVKDLKKLRKGTHIVLWTEEQEEELQMLFEEFRDSDDVLGNILKKLAGKRSRACLVEKLLSMGLVHDRWELHKKKMPQP</sequence>
<evidence type="ECO:0000313" key="2">
    <source>
        <dbReference type="Proteomes" id="UP000193380"/>
    </source>
</evidence>
<dbReference type="PANTHER" id="PTHR22940">
    <property type="entry name" value="TIMEOUT/TIMELESS-2"/>
    <property type="match status" value="1"/>
</dbReference>
<dbReference type="GO" id="GO:0006281">
    <property type="term" value="P:DNA repair"/>
    <property type="evidence" value="ECO:0007669"/>
    <property type="project" value="TreeGrafter"/>
</dbReference>
<dbReference type="PaxDb" id="8022-A0A060VNX2"/>
<gene>
    <name evidence="1" type="ORF">GSONMT00064199001</name>
</gene>